<keyword evidence="1" id="KW-1133">Transmembrane helix</keyword>
<sequence length="149" mass="16664">MHTGFYQPPGTVTGPAYGKGFKLIATVVCAVLAGYGITVGLRYPLLQYGLAVQLLLLGAAVMLGVSYYWFLRSVVVIDARGIRQTWMFNREVEWRDVRSAKMIGIPYFTWLFPPRLVVRTGTAFATFNGGSRDVLVEFARISLAYQMKK</sequence>
<evidence type="ECO:0008006" key="4">
    <source>
        <dbReference type="Google" id="ProtNLM"/>
    </source>
</evidence>
<evidence type="ECO:0000256" key="1">
    <source>
        <dbReference type="SAM" id="Phobius"/>
    </source>
</evidence>
<protein>
    <recommendedName>
        <fullName evidence="4">PH domain-containing protein</fullName>
    </recommendedName>
</protein>
<keyword evidence="3" id="KW-1185">Reference proteome</keyword>
<accession>A0ABY1QTJ2</accession>
<organism evidence="2 3">
    <name type="scientific">Noviherbaspirillum suwonense</name>
    <dbReference type="NCBI Taxonomy" id="1224511"/>
    <lineage>
        <taxon>Bacteria</taxon>
        <taxon>Pseudomonadati</taxon>
        <taxon>Pseudomonadota</taxon>
        <taxon>Betaproteobacteria</taxon>
        <taxon>Burkholderiales</taxon>
        <taxon>Oxalobacteraceae</taxon>
        <taxon>Noviherbaspirillum</taxon>
    </lineage>
</organism>
<proteinExistence type="predicted"/>
<feature type="transmembrane region" description="Helical" evidence="1">
    <location>
        <begin position="20"/>
        <end position="41"/>
    </location>
</feature>
<evidence type="ECO:0000313" key="3">
    <source>
        <dbReference type="Proteomes" id="UP001158049"/>
    </source>
</evidence>
<reference evidence="2 3" key="1">
    <citation type="submission" date="2017-05" db="EMBL/GenBank/DDBJ databases">
        <authorList>
            <person name="Varghese N."/>
            <person name="Submissions S."/>
        </authorList>
    </citation>
    <scope>NUCLEOTIDE SEQUENCE [LARGE SCALE GENOMIC DNA]</scope>
    <source>
        <strain evidence="2 3">DSM 26001</strain>
    </source>
</reference>
<dbReference type="RefSeq" id="WP_283445141.1">
    <property type="nucleotide sequence ID" value="NZ_FXUL01000029.1"/>
</dbReference>
<keyword evidence="1" id="KW-0472">Membrane</keyword>
<feature type="transmembrane region" description="Helical" evidence="1">
    <location>
        <begin position="48"/>
        <end position="70"/>
    </location>
</feature>
<gene>
    <name evidence="2" type="ORF">SAMN06295970_12936</name>
</gene>
<keyword evidence="1" id="KW-0812">Transmembrane</keyword>
<evidence type="ECO:0000313" key="2">
    <source>
        <dbReference type="EMBL" id="SMP78636.1"/>
    </source>
</evidence>
<dbReference type="EMBL" id="FXUL01000029">
    <property type="protein sequence ID" value="SMP78636.1"/>
    <property type="molecule type" value="Genomic_DNA"/>
</dbReference>
<name>A0ABY1QTJ2_9BURK</name>
<comment type="caution">
    <text evidence="2">The sequence shown here is derived from an EMBL/GenBank/DDBJ whole genome shotgun (WGS) entry which is preliminary data.</text>
</comment>
<dbReference type="Proteomes" id="UP001158049">
    <property type="component" value="Unassembled WGS sequence"/>
</dbReference>